<sequence length="98" mass="11190">MRFLKHAALLFLILPAAVSDPAHARPDTRQMTCAQAQALVKKQGAVVMSTGQYTYNRFVSTLRYCDRSQQLAPLYAPTRDTPQCFVAYYCKDIYRPNR</sequence>
<reference evidence="2 3" key="1">
    <citation type="submission" date="2020-07" db="EMBL/GenBank/DDBJ databases">
        <title>Stappia sp., F7233, whole genome shotgun sequencing project.</title>
        <authorList>
            <person name="Jiang S."/>
            <person name="Liu Z.W."/>
            <person name="Du Z.J."/>
        </authorList>
    </citation>
    <scope>NUCLEOTIDE SEQUENCE [LARGE SCALE GENOMIC DNA]</scope>
    <source>
        <strain evidence="2 3">F7233</strain>
    </source>
</reference>
<gene>
    <name evidence="2" type="ORF">H2509_13670</name>
</gene>
<comment type="caution">
    <text evidence="2">The sequence shown here is derived from an EMBL/GenBank/DDBJ whole genome shotgun (WGS) entry which is preliminary data.</text>
</comment>
<dbReference type="RefSeq" id="WP_182166171.1">
    <property type="nucleotide sequence ID" value="NZ_JACFXV010000058.1"/>
</dbReference>
<dbReference type="AlphaFoldDB" id="A0A839AEQ5"/>
<keyword evidence="3" id="KW-1185">Reference proteome</keyword>
<protein>
    <submittedName>
        <fullName evidence="2">Uncharacterized protein</fullName>
    </submittedName>
</protein>
<dbReference type="EMBL" id="JACFXV010000058">
    <property type="protein sequence ID" value="MBA5778173.1"/>
    <property type="molecule type" value="Genomic_DNA"/>
</dbReference>
<feature type="chain" id="PRO_5032999834" evidence="1">
    <location>
        <begin position="25"/>
        <end position="98"/>
    </location>
</feature>
<dbReference type="Proteomes" id="UP000541109">
    <property type="component" value="Unassembled WGS sequence"/>
</dbReference>
<evidence type="ECO:0000256" key="1">
    <source>
        <dbReference type="SAM" id="SignalP"/>
    </source>
</evidence>
<evidence type="ECO:0000313" key="3">
    <source>
        <dbReference type="Proteomes" id="UP000541109"/>
    </source>
</evidence>
<evidence type="ECO:0000313" key="2">
    <source>
        <dbReference type="EMBL" id="MBA5778173.1"/>
    </source>
</evidence>
<organism evidence="2 3">
    <name type="scientific">Stappia albiluteola</name>
    <dbReference type="NCBI Taxonomy" id="2758565"/>
    <lineage>
        <taxon>Bacteria</taxon>
        <taxon>Pseudomonadati</taxon>
        <taxon>Pseudomonadota</taxon>
        <taxon>Alphaproteobacteria</taxon>
        <taxon>Hyphomicrobiales</taxon>
        <taxon>Stappiaceae</taxon>
        <taxon>Stappia</taxon>
    </lineage>
</organism>
<name>A0A839AEQ5_9HYPH</name>
<feature type="signal peptide" evidence="1">
    <location>
        <begin position="1"/>
        <end position="24"/>
    </location>
</feature>
<keyword evidence="1" id="KW-0732">Signal</keyword>
<proteinExistence type="predicted"/>
<accession>A0A839AEQ5</accession>